<evidence type="ECO:0008006" key="4">
    <source>
        <dbReference type="Google" id="ProtNLM"/>
    </source>
</evidence>
<protein>
    <recommendedName>
        <fullName evidence="4">Fungal N-terminal domain-containing protein</fullName>
    </recommendedName>
</protein>
<comment type="caution">
    <text evidence="2">The sequence shown here is derived from an EMBL/GenBank/DDBJ whole genome shotgun (WGS) entry which is preliminary data.</text>
</comment>
<feature type="region of interest" description="Disordered" evidence="1">
    <location>
        <begin position="97"/>
        <end position="116"/>
    </location>
</feature>
<sequence>MEALLAVKIASSILRACDFGFEIVSDLRTCPGSFQRLEVERSNLSIEIDRLTELNATISDSIQKVRDTLKEWQVLEDTMTETILAAGQVFSLLERSSPAGGLQRISATASEPSERRELQRSVDKVEIW</sequence>
<dbReference type="EMBL" id="JAUKUD010000006">
    <property type="protein sequence ID" value="KAK0740270.1"/>
    <property type="molecule type" value="Genomic_DNA"/>
</dbReference>
<proteinExistence type="predicted"/>
<evidence type="ECO:0000256" key="1">
    <source>
        <dbReference type="SAM" id="MobiDB-lite"/>
    </source>
</evidence>
<dbReference type="Proteomes" id="UP001172155">
    <property type="component" value="Unassembled WGS sequence"/>
</dbReference>
<keyword evidence="3" id="KW-1185">Reference proteome</keyword>
<name>A0AA40EJ45_9PEZI</name>
<dbReference type="AlphaFoldDB" id="A0AA40EJ45"/>
<evidence type="ECO:0000313" key="3">
    <source>
        <dbReference type="Proteomes" id="UP001172155"/>
    </source>
</evidence>
<organism evidence="2 3">
    <name type="scientific">Schizothecium vesticola</name>
    <dbReference type="NCBI Taxonomy" id="314040"/>
    <lineage>
        <taxon>Eukaryota</taxon>
        <taxon>Fungi</taxon>
        <taxon>Dikarya</taxon>
        <taxon>Ascomycota</taxon>
        <taxon>Pezizomycotina</taxon>
        <taxon>Sordariomycetes</taxon>
        <taxon>Sordariomycetidae</taxon>
        <taxon>Sordariales</taxon>
        <taxon>Schizotheciaceae</taxon>
        <taxon>Schizothecium</taxon>
    </lineage>
</organism>
<evidence type="ECO:0000313" key="2">
    <source>
        <dbReference type="EMBL" id="KAK0740270.1"/>
    </source>
</evidence>
<accession>A0AA40EJ45</accession>
<gene>
    <name evidence="2" type="ORF">B0T18DRAFT_393128</name>
</gene>
<reference evidence="2" key="1">
    <citation type="submission" date="2023-06" db="EMBL/GenBank/DDBJ databases">
        <title>Genome-scale phylogeny and comparative genomics of the fungal order Sordariales.</title>
        <authorList>
            <consortium name="Lawrence Berkeley National Laboratory"/>
            <person name="Hensen N."/>
            <person name="Bonometti L."/>
            <person name="Westerberg I."/>
            <person name="Brannstrom I.O."/>
            <person name="Guillou S."/>
            <person name="Cros-Aarteil S."/>
            <person name="Calhoun S."/>
            <person name="Haridas S."/>
            <person name="Kuo A."/>
            <person name="Mondo S."/>
            <person name="Pangilinan J."/>
            <person name="Riley R."/>
            <person name="LaButti K."/>
            <person name="Andreopoulos B."/>
            <person name="Lipzen A."/>
            <person name="Chen C."/>
            <person name="Yanf M."/>
            <person name="Daum C."/>
            <person name="Ng V."/>
            <person name="Clum A."/>
            <person name="Steindorff A."/>
            <person name="Ohm R."/>
            <person name="Martin F."/>
            <person name="Silar P."/>
            <person name="Natvig D."/>
            <person name="Lalanne C."/>
            <person name="Gautier V."/>
            <person name="Ament-velasquez S.L."/>
            <person name="Kruys A."/>
            <person name="Hutchinson M.I."/>
            <person name="Powell A.J."/>
            <person name="Barry K."/>
            <person name="Miller A.N."/>
            <person name="Grigoriev I.V."/>
            <person name="Debuchy R."/>
            <person name="Gladieux P."/>
            <person name="Thoren M.H."/>
            <person name="Johannesson H."/>
        </authorList>
    </citation>
    <scope>NUCLEOTIDE SEQUENCE</scope>
    <source>
        <strain evidence="2">SMH3187-1</strain>
    </source>
</reference>